<proteinExistence type="predicted"/>
<dbReference type="Proteomes" id="UP001295684">
    <property type="component" value="Unassembled WGS sequence"/>
</dbReference>
<dbReference type="EMBL" id="CAMPGE010014826">
    <property type="protein sequence ID" value="CAI2373475.1"/>
    <property type="molecule type" value="Genomic_DNA"/>
</dbReference>
<sequence>MSSELSYFVANEMDRVIQEDNFPPMSQDIFSKISEHISNFDQDPFCIYDEGHSLDQFFENEIQEEDQVPLEKLQNDPIISFENKDLTEELPPQSKLENKPDFAPVQMGFVKDNEVDKPPCDSLNEKIHESPKNKNKCNRSIIPSEFLSLKRKDVVMKSIFRMMRRHYCKLLEDVTGYNRKEKCLHIKHKELLKSIVEGINKLNFNNFSSNMAFYFGAFAYPSDMRKILEESKQQYRTQNEVLSQALYIVQLVDNCFNRYSKKVLNDMLSIPQFSFLIYYYLSNVDDLSSYPKPFQNCSKILCKAKDNVEGFDGNQIERICRNNSFVLKEEFFLFQGSDSF</sequence>
<evidence type="ECO:0000313" key="1">
    <source>
        <dbReference type="EMBL" id="CAI2373475.1"/>
    </source>
</evidence>
<gene>
    <name evidence="1" type="ORF">ECRASSUSDP1_LOCUS14821</name>
</gene>
<reference evidence="1" key="1">
    <citation type="submission" date="2023-07" db="EMBL/GenBank/DDBJ databases">
        <authorList>
            <consortium name="AG Swart"/>
            <person name="Singh M."/>
            <person name="Singh A."/>
            <person name="Seah K."/>
            <person name="Emmerich C."/>
        </authorList>
    </citation>
    <scope>NUCLEOTIDE SEQUENCE</scope>
    <source>
        <strain evidence="1">DP1</strain>
    </source>
</reference>
<dbReference type="AlphaFoldDB" id="A0AAD2CWT8"/>
<organism evidence="1 2">
    <name type="scientific">Euplotes crassus</name>
    <dbReference type="NCBI Taxonomy" id="5936"/>
    <lineage>
        <taxon>Eukaryota</taxon>
        <taxon>Sar</taxon>
        <taxon>Alveolata</taxon>
        <taxon>Ciliophora</taxon>
        <taxon>Intramacronucleata</taxon>
        <taxon>Spirotrichea</taxon>
        <taxon>Hypotrichia</taxon>
        <taxon>Euplotida</taxon>
        <taxon>Euplotidae</taxon>
        <taxon>Moneuplotes</taxon>
    </lineage>
</organism>
<protein>
    <submittedName>
        <fullName evidence="1">Uncharacterized protein</fullName>
    </submittedName>
</protein>
<name>A0AAD2CWT8_EUPCR</name>
<keyword evidence="2" id="KW-1185">Reference proteome</keyword>
<evidence type="ECO:0000313" key="2">
    <source>
        <dbReference type="Proteomes" id="UP001295684"/>
    </source>
</evidence>
<comment type="caution">
    <text evidence="1">The sequence shown here is derived from an EMBL/GenBank/DDBJ whole genome shotgun (WGS) entry which is preliminary data.</text>
</comment>
<accession>A0AAD2CWT8</accession>